<protein>
    <recommendedName>
        <fullName evidence="3">ABM domain-containing protein</fullName>
    </recommendedName>
</protein>
<comment type="caution">
    <text evidence="1">The sequence shown here is derived from an EMBL/GenBank/DDBJ whole genome shotgun (WGS) entry which is preliminary data.</text>
</comment>
<accession>A0ABT9ISF5</accession>
<evidence type="ECO:0000313" key="1">
    <source>
        <dbReference type="EMBL" id="MDP5228539.1"/>
    </source>
</evidence>
<dbReference type="EMBL" id="JAVALS010000017">
    <property type="protein sequence ID" value="MDP5228539.1"/>
    <property type="molecule type" value="Genomic_DNA"/>
</dbReference>
<proteinExistence type="predicted"/>
<keyword evidence="2" id="KW-1185">Reference proteome</keyword>
<name>A0ABT9ISF5_9MICC</name>
<reference evidence="1 2" key="1">
    <citation type="submission" date="2023-08" db="EMBL/GenBank/DDBJ databases">
        <title>Arthrobacter horti sp. nov., isolated from forest soil.</title>
        <authorList>
            <person name="Park M."/>
        </authorList>
    </citation>
    <scope>NUCLEOTIDE SEQUENCE [LARGE SCALE GENOMIC DNA]</scope>
    <source>
        <strain evidence="1 2">YJM1</strain>
    </source>
</reference>
<dbReference type="RefSeq" id="WP_305997586.1">
    <property type="nucleotide sequence ID" value="NZ_JAVALS010000017.1"/>
</dbReference>
<dbReference type="Proteomes" id="UP001232725">
    <property type="component" value="Unassembled WGS sequence"/>
</dbReference>
<evidence type="ECO:0008006" key="3">
    <source>
        <dbReference type="Google" id="ProtNLM"/>
    </source>
</evidence>
<sequence>MTTLHIEHAVTDFETWHSAFERFAPARTEAGVLEYTIRRPSDDPAYVLIDLEFSDEAHAAGFLEFLRTRVWTTRDNSPALVGTAHTRLLETVHTG</sequence>
<organism evidence="1 2">
    <name type="scientific">Arthrobacter horti</name>
    <dbReference type="NCBI Taxonomy" id="3068273"/>
    <lineage>
        <taxon>Bacteria</taxon>
        <taxon>Bacillati</taxon>
        <taxon>Actinomycetota</taxon>
        <taxon>Actinomycetes</taxon>
        <taxon>Micrococcales</taxon>
        <taxon>Micrococcaceae</taxon>
        <taxon>Arthrobacter</taxon>
    </lineage>
</organism>
<evidence type="ECO:0000313" key="2">
    <source>
        <dbReference type="Proteomes" id="UP001232725"/>
    </source>
</evidence>
<gene>
    <name evidence="1" type="ORF">Q9R02_15370</name>
</gene>